<accession>A0A8J3AD09</accession>
<protein>
    <recommendedName>
        <fullName evidence="4">Lipoprotein</fullName>
    </recommendedName>
</protein>
<proteinExistence type="predicted"/>
<dbReference type="AlphaFoldDB" id="A0A8J3AD09"/>
<dbReference type="OrthoDB" id="2867805at2"/>
<dbReference type="EMBL" id="BMHB01000001">
    <property type="protein sequence ID" value="GGI11761.1"/>
    <property type="molecule type" value="Genomic_DNA"/>
</dbReference>
<name>A0A8J3AD09_9BACI</name>
<evidence type="ECO:0008006" key="4">
    <source>
        <dbReference type="Google" id="ProtNLM"/>
    </source>
</evidence>
<comment type="caution">
    <text evidence="2">The sequence shown here is derived from an EMBL/GenBank/DDBJ whole genome shotgun (WGS) entry which is preliminary data.</text>
</comment>
<sequence>MKKIFILTLILTVCLITSACVSMNTSNKSIQPKKLDVEQTSKLENWDIQAIPRMDHKKWVYDTIIKFNRDKTVNLTVLNYDKTKIRYEDVKPLIPLKTFGSYDYEESVYSRKNSHLSFTLKWSEGDKIYNGVAKFNVKSQN</sequence>
<dbReference type="Proteomes" id="UP000626244">
    <property type="component" value="Unassembled WGS sequence"/>
</dbReference>
<keyword evidence="1" id="KW-0732">Signal</keyword>
<evidence type="ECO:0000313" key="3">
    <source>
        <dbReference type="Proteomes" id="UP000626244"/>
    </source>
</evidence>
<feature type="chain" id="PRO_5038358629" description="Lipoprotein" evidence="1">
    <location>
        <begin position="20"/>
        <end position="141"/>
    </location>
</feature>
<gene>
    <name evidence="2" type="ORF">GCM10007380_09460</name>
</gene>
<dbReference type="PROSITE" id="PS51257">
    <property type="entry name" value="PROKAR_LIPOPROTEIN"/>
    <property type="match status" value="1"/>
</dbReference>
<dbReference type="RefSeq" id="WP_087999176.1">
    <property type="nucleotide sequence ID" value="NZ_BMHB01000001.1"/>
</dbReference>
<keyword evidence="3" id="KW-1185">Reference proteome</keyword>
<evidence type="ECO:0000313" key="2">
    <source>
        <dbReference type="EMBL" id="GGI11761.1"/>
    </source>
</evidence>
<organism evidence="2 3">
    <name type="scientific">Gottfriedia solisilvae</name>
    <dbReference type="NCBI Taxonomy" id="1516104"/>
    <lineage>
        <taxon>Bacteria</taxon>
        <taxon>Bacillati</taxon>
        <taxon>Bacillota</taxon>
        <taxon>Bacilli</taxon>
        <taxon>Bacillales</taxon>
        <taxon>Bacillaceae</taxon>
        <taxon>Gottfriedia</taxon>
    </lineage>
</organism>
<reference evidence="3" key="1">
    <citation type="journal article" date="2019" name="Int. J. Syst. Evol. Microbiol.">
        <title>The Global Catalogue of Microorganisms (GCM) 10K type strain sequencing project: providing services to taxonomists for standard genome sequencing and annotation.</title>
        <authorList>
            <consortium name="The Broad Institute Genomics Platform"/>
            <consortium name="The Broad Institute Genome Sequencing Center for Infectious Disease"/>
            <person name="Wu L."/>
            <person name="Ma J."/>
        </authorList>
    </citation>
    <scope>NUCLEOTIDE SEQUENCE [LARGE SCALE GENOMIC DNA]</scope>
    <source>
        <strain evidence="3">CGMCC 1.14993</strain>
    </source>
</reference>
<evidence type="ECO:0000256" key="1">
    <source>
        <dbReference type="SAM" id="SignalP"/>
    </source>
</evidence>
<feature type="signal peptide" evidence="1">
    <location>
        <begin position="1"/>
        <end position="19"/>
    </location>
</feature>